<name>A0AAW0JK55_MYOGA</name>
<proteinExistence type="predicted"/>
<sequence length="97" mass="10303">MQTKICISGFWDTTIKPLDQEVLADLGAELLGKTTIFIMGNSCLVLSPGVLRPPDAASQGRGGAISLNVLEDEVGHLVQALQGQLQSVPKLCTLEEL</sequence>
<evidence type="ECO:0000313" key="2">
    <source>
        <dbReference type="Proteomes" id="UP001488838"/>
    </source>
</evidence>
<reference evidence="1 2" key="1">
    <citation type="journal article" date="2023" name="bioRxiv">
        <title>Conserved and derived expression patterns and positive selection on dental genes reveal complex evolutionary context of ever-growing rodent molars.</title>
        <authorList>
            <person name="Calamari Z.T."/>
            <person name="Song A."/>
            <person name="Cohen E."/>
            <person name="Akter M."/>
            <person name="Roy R.D."/>
            <person name="Hallikas O."/>
            <person name="Christensen M.M."/>
            <person name="Li P."/>
            <person name="Marangoni P."/>
            <person name="Jernvall J."/>
            <person name="Klein O.D."/>
        </authorList>
    </citation>
    <scope>NUCLEOTIDE SEQUENCE [LARGE SCALE GENOMIC DNA]</scope>
    <source>
        <strain evidence="1">V071</strain>
    </source>
</reference>
<dbReference type="AlphaFoldDB" id="A0AAW0JK55"/>
<protein>
    <submittedName>
        <fullName evidence="1">Uncharacterized protein</fullName>
    </submittedName>
</protein>
<keyword evidence="2" id="KW-1185">Reference proteome</keyword>
<evidence type="ECO:0000313" key="1">
    <source>
        <dbReference type="EMBL" id="KAK7826664.1"/>
    </source>
</evidence>
<dbReference type="EMBL" id="JBBHLL010000033">
    <property type="protein sequence ID" value="KAK7826664.1"/>
    <property type="molecule type" value="Genomic_DNA"/>
</dbReference>
<gene>
    <name evidence="1" type="ORF">U0070_007826</name>
</gene>
<organism evidence="1 2">
    <name type="scientific">Myodes glareolus</name>
    <name type="common">Bank vole</name>
    <name type="synonym">Clethrionomys glareolus</name>
    <dbReference type="NCBI Taxonomy" id="447135"/>
    <lineage>
        <taxon>Eukaryota</taxon>
        <taxon>Metazoa</taxon>
        <taxon>Chordata</taxon>
        <taxon>Craniata</taxon>
        <taxon>Vertebrata</taxon>
        <taxon>Euteleostomi</taxon>
        <taxon>Mammalia</taxon>
        <taxon>Eutheria</taxon>
        <taxon>Euarchontoglires</taxon>
        <taxon>Glires</taxon>
        <taxon>Rodentia</taxon>
        <taxon>Myomorpha</taxon>
        <taxon>Muroidea</taxon>
        <taxon>Cricetidae</taxon>
        <taxon>Arvicolinae</taxon>
        <taxon>Myodes</taxon>
    </lineage>
</organism>
<dbReference type="Proteomes" id="UP001488838">
    <property type="component" value="Unassembled WGS sequence"/>
</dbReference>
<comment type="caution">
    <text evidence="1">The sequence shown here is derived from an EMBL/GenBank/DDBJ whole genome shotgun (WGS) entry which is preliminary data.</text>
</comment>
<accession>A0AAW0JK55</accession>